<accession>A0A8H7RGV2</accession>
<comment type="caution">
    <text evidence="11">The sequence shown here is derived from an EMBL/GenBank/DDBJ whole genome shotgun (WGS) entry which is preliminary data.</text>
</comment>
<sequence>MANEFKVFVYMTTIIGSGYALMKYTVPDEEAIKKRLDPALRKEYEALKVLNRERGQQFMDLMREAAETDKPAWEIADEHLKRFNSTNPK</sequence>
<evidence type="ECO:0000256" key="2">
    <source>
        <dbReference type="ARBA" id="ARBA00006780"/>
    </source>
</evidence>
<protein>
    <recommendedName>
        <fullName evidence="10">Cytochrome b mRNA-processing protein 4</fullName>
    </recommendedName>
</protein>
<keyword evidence="5" id="KW-1133">Transmembrane helix</keyword>
<evidence type="ECO:0000256" key="9">
    <source>
        <dbReference type="ARBA" id="ARBA00025413"/>
    </source>
</evidence>
<proteinExistence type="inferred from homology"/>
<keyword evidence="4 10" id="KW-0999">Mitochondrion inner membrane</keyword>
<dbReference type="EMBL" id="JAEPRD010000015">
    <property type="protein sequence ID" value="KAG2209413.1"/>
    <property type="molecule type" value="Genomic_DNA"/>
</dbReference>
<keyword evidence="7" id="KW-0472">Membrane</keyword>
<dbReference type="GO" id="GO:0034551">
    <property type="term" value="P:mitochondrial respiratory chain complex III assembly"/>
    <property type="evidence" value="ECO:0007669"/>
    <property type="project" value="TreeGrafter"/>
</dbReference>
<comment type="function">
    <text evidence="9 10">Essential for the assembly of ubiquinol-cytochrome c reductase. It has a direct effect on the correct occurrence of the Rieske protein, core 4, core 5 and apocytochrome b.</text>
</comment>
<dbReference type="PANTHER" id="PTHR28202">
    <property type="entry name" value="ASSEMBLY FACTOR CBP4"/>
    <property type="match status" value="1"/>
</dbReference>
<comment type="subcellular location">
    <subcellularLocation>
        <location evidence="1">Membrane</location>
        <topology evidence="1">Single-pass membrane protein</topology>
    </subcellularLocation>
    <subcellularLocation>
        <location evidence="10">Mitochondrion inner membrane</location>
        <topology evidence="10">Single-pass membrane protein</topology>
    </subcellularLocation>
</comment>
<gene>
    <name evidence="11" type="ORF">INT47_008255</name>
</gene>
<evidence type="ECO:0000256" key="1">
    <source>
        <dbReference type="ARBA" id="ARBA00004167"/>
    </source>
</evidence>
<dbReference type="PANTHER" id="PTHR28202:SF1">
    <property type="entry name" value="ASSEMBLY FACTOR CBP4"/>
    <property type="match status" value="1"/>
</dbReference>
<reference evidence="11" key="1">
    <citation type="submission" date="2020-12" db="EMBL/GenBank/DDBJ databases">
        <title>Metabolic potential, ecology and presence of endohyphal bacteria is reflected in genomic diversity of Mucoromycotina.</title>
        <authorList>
            <person name="Muszewska A."/>
            <person name="Okrasinska A."/>
            <person name="Steczkiewicz K."/>
            <person name="Drgas O."/>
            <person name="Orlowska M."/>
            <person name="Perlinska-Lenart U."/>
            <person name="Aleksandrzak-Piekarczyk T."/>
            <person name="Szatraj K."/>
            <person name="Zielenkiewicz U."/>
            <person name="Pilsyk S."/>
            <person name="Malc E."/>
            <person name="Mieczkowski P."/>
            <person name="Kruszewska J.S."/>
            <person name="Biernat P."/>
            <person name="Pawlowska J."/>
        </authorList>
    </citation>
    <scope>NUCLEOTIDE SEQUENCE</scope>
    <source>
        <strain evidence="11">WA0000017839</strain>
    </source>
</reference>
<keyword evidence="6 10" id="KW-0496">Mitochondrion</keyword>
<dbReference type="InterPro" id="IPR012420">
    <property type="entry name" value="Cbp4"/>
</dbReference>
<evidence type="ECO:0000256" key="3">
    <source>
        <dbReference type="ARBA" id="ARBA00022692"/>
    </source>
</evidence>
<organism evidence="11 12">
    <name type="scientific">Mucor saturninus</name>
    <dbReference type="NCBI Taxonomy" id="64648"/>
    <lineage>
        <taxon>Eukaryota</taxon>
        <taxon>Fungi</taxon>
        <taxon>Fungi incertae sedis</taxon>
        <taxon>Mucoromycota</taxon>
        <taxon>Mucoromycotina</taxon>
        <taxon>Mucoromycetes</taxon>
        <taxon>Mucorales</taxon>
        <taxon>Mucorineae</taxon>
        <taxon>Mucoraceae</taxon>
        <taxon>Mucor</taxon>
    </lineage>
</organism>
<dbReference type="Pfam" id="PF07960">
    <property type="entry name" value="CBP4"/>
    <property type="match status" value="1"/>
</dbReference>
<dbReference type="Proteomes" id="UP000603453">
    <property type="component" value="Unassembled WGS sequence"/>
</dbReference>
<dbReference type="AlphaFoldDB" id="A0A8H7RGV2"/>
<evidence type="ECO:0000256" key="5">
    <source>
        <dbReference type="ARBA" id="ARBA00022989"/>
    </source>
</evidence>
<evidence type="ECO:0000256" key="10">
    <source>
        <dbReference type="RuleBase" id="RU368005"/>
    </source>
</evidence>
<dbReference type="GO" id="GO:0005743">
    <property type="term" value="C:mitochondrial inner membrane"/>
    <property type="evidence" value="ECO:0007669"/>
    <property type="project" value="UniProtKB-SubCell"/>
</dbReference>
<keyword evidence="3" id="KW-0812">Transmembrane</keyword>
<keyword evidence="12" id="KW-1185">Reference proteome</keyword>
<evidence type="ECO:0000256" key="4">
    <source>
        <dbReference type="ARBA" id="ARBA00022792"/>
    </source>
</evidence>
<evidence type="ECO:0000313" key="12">
    <source>
        <dbReference type="Proteomes" id="UP000603453"/>
    </source>
</evidence>
<dbReference type="OrthoDB" id="5576752at2759"/>
<keyword evidence="8 10" id="KW-0143">Chaperone</keyword>
<evidence type="ECO:0000256" key="7">
    <source>
        <dbReference type="ARBA" id="ARBA00023136"/>
    </source>
</evidence>
<name>A0A8H7RGV2_9FUNG</name>
<evidence type="ECO:0000256" key="6">
    <source>
        <dbReference type="ARBA" id="ARBA00023128"/>
    </source>
</evidence>
<comment type="similarity">
    <text evidence="2 10">Belongs to the CBP4 family.</text>
</comment>
<evidence type="ECO:0000313" key="11">
    <source>
        <dbReference type="EMBL" id="KAG2209413.1"/>
    </source>
</evidence>
<evidence type="ECO:0000256" key="8">
    <source>
        <dbReference type="ARBA" id="ARBA00023186"/>
    </source>
</evidence>